<dbReference type="Proteomes" id="UP000027456">
    <property type="component" value="Unassembled WGS sequence"/>
</dbReference>
<reference evidence="2 3" key="1">
    <citation type="submission" date="2013-12" db="EMBL/GenBank/DDBJ databases">
        <authorList>
            <person name="Cubeta M."/>
            <person name="Pakala S."/>
            <person name="Fedorova N."/>
            <person name="Thomas E."/>
            <person name="Dean R."/>
            <person name="Jabaji S."/>
            <person name="Neate S."/>
            <person name="Toda T."/>
            <person name="Tavantzis S."/>
            <person name="Vilgalys R."/>
            <person name="Bharathan N."/>
            <person name="Pakala S."/>
            <person name="Losada L.S."/>
            <person name="Zafar N."/>
            <person name="Nierman W."/>
        </authorList>
    </citation>
    <scope>NUCLEOTIDE SEQUENCE [LARGE SCALE GENOMIC DNA]</scope>
    <source>
        <strain evidence="2 3">123E</strain>
    </source>
</reference>
<proteinExistence type="predicted"/>
<dbReference type="AlphaFoldDB" id="A0A074SH58"/>
<keyword evidence="3" id="KW-1185">Reference proteome</keyword>
<evidence type="ECO:0000313" key="3">
    <source>
        <dbReference type="Proteomes" id="UP000027456"/>
    </source>
</evidence>
<accession>A0A074SH58</accession>
<organism evidence="2 3">
    <name type="scientific">Rhizoctonia solani 123E</name>
    <dbReference type="NCBI Taxonomy" id="1423351"/>
    <lineage>
        <taxon>Eukaryota</taxon>
        <taxon>Fungi</taxon>
        <taxon>Dikarya</taxon>
        <taxon>Basidiomycota</taxon>
        <taxon>Agaricomycotina</taxon>
        <taxon>Agaricomycetes</taxon>
        <taxon>Cantharellales</taxon>
        <taxon>Ceratobasidiaceae</taxon>
        <taxon>Rhizoctonia</taxon>
    </lineage>
</organism>
<feature type="compositionally biased region" description="Polar residues" evidence="1">
    <location>
        <begin position="89"/>
        <end position="102"/>
    </location>
</feature>
<feature type="region of interest" description="Disordered" evidence="1">
    <location>
        <begin position="76"/>
        <end position="102"/>
    </location>
</feature>
<gene>
    <name evidence="2" type="ORF">V565_102340</name>
</gene>
<protein>
    <submittedName>
        <fullName evidence="2">Uncharacterized protein</fullName>
    </submittedName>
</protein>
<dbReference type="HOGENOM" id="CLU_2284240_0_0_1"/>
<evidence type="ECO:0000313" key="2">
    <source>
        <dbReference type="EMBL" id="KEP49342.1"/>
    </source>
</evidence>
<evidence type="ECO:0000256" key="1">
    <source>
        <dbReference type="SAM" id="MobiDB-lite"/>
    </source>
</evidence>
<feature type="non-terminal residue" evidence="2">
    <location>
        <position position="1"/>
    </location>
</feature>
<comment type="caution">
    <text evidence="2">The sequence shown here is derived from an EMBL/GenBank/DDBJ whole genome shotgun (WGS) entry which is preliminary data.</text>
</comment>
<dbReference type="EMBL" id="AZST01000374">
    <property type="protein sequence ID" value="KEP49342.1"/>
    <property type="molecule type" value="Genomic_DNA"/>
</dbReference>
<name>A0A074SH58_9AGAM</name>
<sequence length="102" mass="11128">APPPFSSLFSCSLDLFRLDDVWIDALSHLGDSNPISYTPFCLLFRNAFQDYCSRGSFLACGCCGPAFSHVWPARCSHDTSSPPKCPCAQSGTDSFQAQALRD</sequence>